<proteinExistence type="predicted"/>
<gene>
    <name evidence="5" type="ORF">FG382_09360</name>
</gene>
<comment type="subcellular location">
    <subcellularLocation>
        <location evidence="1">Cell surface</location>
    </subcellularLocation>
</comment>
<keyword evidence="6" id="KW-1185">Reference proteome</keyword>
<dbReference type="OrthoDB" id="2428428at2"/>
<dbReference type="PROSITE" id="PS00409">
    <property type="entry name" value="PROKAR_NTER_METHYL"/>
    <property type="match status" value="1"/>
</dbReference>
<comment type="caution">
    <text evidence="5">The sequence shown here is derived from an EMBL/GenBank/DDBJ whole genome shotgun (WGS) entry which is preliminary data.</text>
</comment>
<evidence type="ECO:0000313" key="5">
    <source>
        <dbReference type="EMBL" id="TQR14045.1"/>
    </source>
</evidence>
<evidence type="ECO:0000256" key="3">
    <source>
        <dbReference type="ARBA" id="ARBA00023287"/>
    </source>
</evidence>
<accession>A0A544T9C2</accession>
<keyword evidence="4" id="KW-0472">Membrane</keyword>
<dbReference type="GO" id="GO:0009986">
    <property type="term" value="C:cell surface"/>
    <property type="evidence" value="ECO:0007669"/>
    <property type="project" value="UniProtKB-SubCell"/>
</dbReference>
<dbReference type="InterPro" id="IPR000983">
    <property type="entry name" value="Bac_GSPG_pilin"/>
</dbReference>
<dbReference type="Gene3D" id="3.30.700.10">
    <property type="entry name" value="Glycoprotein, Type 4 Pilin"/>
    <property type="match status" value="1"/>
</dbReference>
<feature type="transmembrane region" description="Helical" evidence="4">
    <location>
        <begin position="12"/>
        <end position="34"/>
    </location>
</feature>
<dbReference type="Pfam" id="PF07963">
    <property type="entry name" value="N_methyl"/>
    <property type="match status" value="1"/>
</dbReference>
<dbReference type="SUPFAM" id="SSF54523">
    <property type="entry name" value="Pili subunits"/>
    <property type="match status" value="1"/>
</dbReference>
<dbReference type="InterPro" id="IPR045584">
    <property type="entry name" value="Pilin-like"/>
</dbReference>
<evidence type="ECO:0000256" key="4">
    <source>
        <dbReference type="SAM" id="Phobius"/>
    </source>
</evidence>
<evidence type="ECO:0000313" key="6">
    <source>
        <dbReference type="Proteomes" id="UP000317316"/>
    </source>
</evidence>
<evidence type="ECO:0000256" key="1">
    <source>
        <dbReference type="ARBA" id="ARBA00004241"/>
    </source>
</evidence>
<organism evidence="5 6">
    <name type="scientific">Psychrobacillus lasiicapitis</name>
    <dbReference type="NCBI Taxonomy" id="1636719"/>
    <lineage>
        <taxon>Bacteria</taxon>
        <taxon>Bacillati</taxon>
        <taxon>Bacillota</taxon>
        <taxon>Bacilli</taxon>
        <taxon>Bacillales</taxon>
        <taxon>Bacillaceae</taxon>
        <taxon>Psychrobacillus</taxon>
    </lineage>
</organism>
<protein>
    <submittedName>
        <fullName evidence="5">Prepilin-type N-terminal cleavage/methylation domain-containing protein</fullName>
    </submittedName>
</protein>
<keyword evidence="2" id="KW-0488">Methylation</keyword>
<keyword evidence="3" id="KW-0178">Competence</keyword>
<dbReference type="PRINTS" id="PR00813">
    <property type="entry name" value="BCTERIALGSPG"/>
</dbReference>
<dbReference type="InterPro" id="IPR012902">
    <property type="entry name" value="N_methyl_site"/>
</dbReference>
<sequence length="145" mass="15481">MRKLLKNEKGLTLIELLAVIVILAIVAAIAVPAIGNIIENSKFNAVKADATNVLSAAQLYFTDDQTKTTVTVAELKTANYLESEGKIPTDAKVDKANPNKLTTPTAFVYSNSKKITFTNATLKMINDDTQKGSDAGDKTIPKPGA</sequence>
<keyword evidence="4" id="KW-1133">Transmembrane helix</keyword>
<dbReference type="NCBIfam" id="TIGR02532">
    <property type="entry name" value="IV_pilin_GFxxxE"/>
    <property type="match status" value="1"/>
</dbReference>
<dbReference type="EMBL" id="VDGH01000005">
    <property type="protein sequence ID" value="TQR14045.1"/>
    <property type="molecule type" value="Genomic_DNA"/>
</dbReference>
<evidence type="ECO:0000256" key="2">
    <source>
        <dbReference type="ARBA" id="ARBA00022481"/>
    </source>
</evidence>
<dbReference type="GO" id="GO:0030420">
    <property type="term" value="P:establishment of competence for transformation"/>
    <property type="evidence" value="ECO:0007669"/>
    <property type="project" value="UniProtKB-KW"/>
</dbReference>
<reference evidence="5 6" key="1">
    <citation type="submission" date="2019-05" db="EMBL/GenBank/DDBJ databases">
        <title>Psychrobacillus vulpis sp. nov., a new species isolated from feces of a red fox that inhabits in The Tablas de Daimiel Natural Park, Albacete, Spain.</title>
        <authorList>
            <person name="Rodriguez M."/>
            <person name="Reina J.C."/>
            <person name="Bejar V."/>
            <person name="Llamas I."/>
        </authorList>
    </citation>
    <scope>NUCLEOTIDE SEQUENCE [LARGE SCALE GENOMIC DNA]</scope>
    <source>
        <strain evidence="5 6">NEAU-3TGS17</strain>
    </source>
</reference>
<dbReference type="Proteomes" id="UP000317316">
    <property type="component" value="Unassembled WGS sequence"/>
</dbReference>
<dbReference type="AlphaFoldDB" id="A0A544T9C2"/>
<dbReference type="GO" id="GO:0015628">
    <property type="term" value="P:protein secretion by the type II secretion system"/>
    <property type="evidence" value="ECO:0007669"/>
    <property type="project" value="InterPro"/>
</dbReference>
<dbReference type="GO" id="GO:0015627">
    <property type="term" value="C:type II protein secretion system complex"/>
    <property type="evidence" value="ECO:0007669"/>
    <property type="project" value="InterPro"/>
</dbReference>
<name>A0A544T9C2_9BACI</name>
<keyword evidence="4" id="KW-0812">Transmembrane</keyword>